<dbReference type="SUPFAM" id="SSF103515">
    <property type="entry name" value="Autotransporter"/>
    <property type="match status" value="1"/>
</dbReference>
<name>A0A917FN86_9GAMM</name>
<gene>
    <name evidence="3" type="ORF">GCM10010960_16150</name>
</gene>
<feature type="domain" description="Autotransporter" evidence="2">
    <location>
        <begin position="1862"/>
        <end position="2128"/>
    </location>
</feature>
<dbReference type="InterPro" id="IPR005546">
    <property type="entry name" value="Autotransporte_beta"/>
</dbReference>
<organism evidence="3 4">
    <name type="scientific">Arenimonas maotaiensis</name>
    <dbReference type="NCBI Taxonomy" id="1446479"/>
    <lineage>
        <taxon>Bacteria</taxon>
        <taxon>Pseudomonadati</taxon>
        <taxon>Pseudomonadota</taxon>
        <taxon>Gammaproteobacteria</taxon>
        <taxon>Lysobacterales</taxon>
        <taxon>Lysobacteraceae</taxon>
        <taxon>Arenimonas</taxon>
    </lineage>
</organism>
<reference evidence="3" key="1">
    <citation type="journal article" date="2014" name="Int. J. Syst. Evol. Microbiol.">
        <title>Complete genome sequence of Corynebacterium casei LMG S-19264T (=DSM 44701T), isolated from a smear-ripened cheese.</title>
        <authorList>
            <consortium name="US DOE Joint Genome Institute (JGI-PGF)"/>
            <person name="Walter F."/>
            <person name="Albersmeier A."/>
            <person name="Kalinowski J."/>
            <person name="Ruckert C."/>
        </authorList>
    </citation>
    <scope>NUCLEOTIDE SEQUENCE</scope>
    <source>
        <strain evidence="3">CGMCC 1.12726</strain>
    </source>
</reference>
<comment type="caution">
    <text evidence="3">The sequence shown here is derived from an EMBL/GenBank/DDBJ whole genome shotgun (WGS) entry which is preliminary data.</text>
</comment>
<evidence type="ECO:0000313" key="4">
    <source>
        <dbReference type="Proteomes" id="UP000632858"/>
    </source>
</evidence>
<feature type="signal peptide" evidence="1">
    <location>
        <begin position="1"/>
        <end position="43"/>
    </location>
</feature>
<dbReference type="Proteomes" id="UP000632858">
    <property type="component" value="Unassembled WGS sequence"/>
</dbReference>
<evidence type="ECO:0000256" key="1">
    <source>
        <dbReference type="SAM" id="SignalP"/>
    </source>
</evidence>
<reference evidence="3" key="2">
    <citation type="submission" date="2020-09" db="EMBL/GenBank/DDBJ databases">
        <authorList>
            <person name="Sun Q."/>
            <person name="Zhou Y."/>
        </authorList>
    </citation>
    <scope>NUCLEOTIDE SEQUENCE</scope>
    <source>
        <strain evidence="3">CGMCC 1.12726</strain>
    </source>
</reference>
<dbReference type="SMART" id="SM00869">
    <property type="entry name" value="Autotransporter"/>
    <property type="match status" value="1"/>
</dbReference>
<dbReference type="InterPro" id="IPR036709">
    <property type="entry name" value="Autotransporte_beta_dom_sf"/>
</dbReference>
<feature type="chain" id="PRO_5037714947" description="Autotransporter domain-containing protein" evidence="1">
    <location>
        <begin position="44"/>
        <end position="2128"/>
    </location>
</feature>
<dbReference type="EMBL" id="BMFO01000003">
    <property type="protein sequence ID" value="GGF95236.1"/>
    <property type="molecule type" value="Genomic_DNA"/>
</dbReference>
<keyword evidence="1" id="KW-0732">Signal</keyword>
<sequence length="2128" mass="216406">MTRKSKARYGLKRTYKINPTVKALRSALFLGLATAAAAPAAQAGTCVRVVNQVVCAGDFDQQTLDSWNELAVVDPFDPAIVELDANVTVYAEMAVDAWNIDNLTLINDGNLISESGWYNTGSMAALYAESSDGSVDFTNNGWIISNKGDTLISNYGASTGAVLDAKYGVTAVNNGLIAGTSYDESDDAFGLSVRNRDYGDVSITNNASGDILARSNWDSNATGLRADNWDGDITVVNDGRVAAEADWWAVGIQAEASDDVTISVGATGEVDVNGWAATGIRASGGNFSAIAVNNSGNIEATGQYAEGISLYGDFRSAVDVDNYGNILVEGFGRATGVNINGNGIDVGIDNFDVIAAYGGNNGNIGVYIDGMNAGPTGYGSIVLNNRGVISAGDKYSNPSGNVSYGDSTGVFAVSGGDITISNVGSYGSPAGIIADTQSGSAAGIWAASYSGDISIQNGDSSSKYSIVGAVSDSDYGSLFGGRVAGIYAETGNGAIGIGNNGIVFAGNGNYGDAIGIGANASGGGMFMPLAVYAAPGDIDVTNDGLVYASALNGNAFGIDANSDYGDISVINNGAVWADANNGFATGIDADTDAFGSVTIGNTGEVRAEGDYGSTGVSAFTRYGAISISNAAQFDSYGNVVMGTGLITAQTYNSGSATGVWAYLESDNADTDLSVYNGEGAFIGASSPNGNATGVWAYNDGNGDNLITNNGTIDVYAGGSYGDAVGVWAIGSGDGLVSVNNNGAIVVEADGNSGNAIGIYAEVMGGSYGDISVVSGGTGLIAGMTDGNDGDAFGIKTVMYGTGTTTVTNYGDIAGIYGEGLYGDDNAWGIHSQSSGGDISITNAAGGFVYIYADEENGTGIQANAGTGDIAIANNGIIDVYGNWYAYGIVANAGNGTIDVTNAGRIDVYADGDYAFGVKAAGYGDITVGNTGVIDVYADNDGAVGVYANAGGYGDVMVTNTGSFDSYGSFVGGVIVVDSYGWNAGIEAHAGYGDVTVGNSGLVDVVSRDGDSNGVWTTTNGGANTVTNTGVIVADSNADYGTAWGIDAESGAGAIDVNNNGGVVVAMAEYAWGIEASSGDGDIDVNNSGDVYAFGGDDAYGIDARSFGAGDVTVTNSGYVLAEAGVDYASGIYASTWNGSGDVSVTNTASGAVISIGSDDATGIAAWADVGTSTVVNSGDAYAYSHGWTVGIAAQSNSNSVSVTNSLAGNAEAGSDVGQAYGISVWSGYGALVSNAGYVGAYSETGTATGIYADAWNNANITVTNAATGDVVAGTFSGEAVGMDLFSNGGNILVTNNGDVQATSNYGSVTGISAYSDYGDITVNGSTGNVTAISSNGSATGIYAEAGNWNSFGDVSVTSGGLITARGTSAVGIYAYNNGYGDVSVTNSAAGRIVVTASNGEATGISAQADSGWYGDANVLNSGSITVTSNGDWGDAYGMYVESDWAGSIGITSTGSITVTANGYNGDAFGVYAQHEDYGDVVITSGSTITVNANGDYGDAFGISAVSYSDSSISISNTGSVRANANGYGGDAFGIYSESFGDDTSIGNSGNIRATSADGNAWAVYHRGGDVAITNAASGNIFGVIQTAYGDDTFTNSGDWYATEGDNKYSDFAGGDDSVVNNTGARIFMEDSWIDMGSASQYGSNSFLNNGKIFIDGKYNVIDMGTSDSVFTNNGASLHFEDGAADDQLIIFGDFAGSGHIVVDADGTSMLADRLYIDGDVLTNTANVIDVFMNEYPSLQDMIDGEEIDVVHVSGTSTAANFNLGDVTVAEDSLFTVDVTLNKHINYSGSNDLFALGFEISGLSQSGVAVSSIAPAVQNLWHLGVGTVFQRQGSSRDGKQGTGNNGMMSGFKDFSNSAMQVADYQGASGVWLRAFTEDGNVSPDASRNFGMGGGQGFDLKNTGLEFGAGYAFNDQWTAGLLGGTSESTLRPDIGGRAKVNADTFGGYVTYTPGNGFYADFSYRSMDFDGNGNGGGDDFRFEGNADGYSLEVGYGFKTASGLIVEPQFQYSKMDISLDTLDYTQGDFELTDGDSSQMRAGVALRKTFQAGSGDWTPYASLSFINETDASNNYLIGGILTGNVDTSGNSTLVEAGATAHYGNMVFSGGVNWKDGGAYDSLFGGQVSVRFTW</sequence>
<accession>A0A917FN86</accession>
<dbReference type="RefSeq" id="WP_188449760.1">
    <property type="nucleotide sequence ID" value="NZ_BMFO01000003.1"/>
</dbReference>
<evidence type="ECO:0000313" key="3">
    <source>
        <dbReference type="EMBL" id="GGF95236.1"/>
    </source>
</evidence>
<keyword evidence="4" id="KW-1185">Reference proteome</keyword>
<proteinExistence type="predicted"/>
<evidence type="ECO:0000259" key="2">
    <source>
        <dbReference type="PROSITE" id="PS51208"/>
    </source>
</evidence>
<protein>
    <recommendedName>
        <fullName evidence="2">Autotransporter domain-containing protein</fullName>
    </recommendedName>
</protein>
<dbReference type="PROSITE" id="PS51208">
    <property type="entry name" value="AUTOTRANSPORTER"/>
    <property type="match status" value="1"/>
</dbReference>